<evidence type="ECO:0000313" key="1">
    <source>
        <dbReference type="EMBL" id="MBX45963.1"/>
    </source>
</evidence>
<name>A0A2P2NU65_RHIMU</name>
<dbReference type="AlphaFoldDB" id="A0A2P2NU65"/>
<protein>
    <submittedName>
        <fullName evidence="1">Uncharacterized protein</fullName>
    </submittedName>
</protein>
<organism evidence="1">
    <name type="scientific">Rhizophora mucronata</name>
    <name type="common">Asiatic mangrove</name>
    <dbReference type="NCBI Taxonomy" id="61149"/>
    <lineage>
        <taxon>Eukaryota</taxon>
        <taxon>Viridiplantae</taxon>
        <taxon>Streptophyta</taxon>
        <taxon>Embryophyta</taxon>
        <taxon>Tracheophyta</taxon>
        <taxon>Spermatophyta</taxon>
        <taxon>Magnoliopsida</taxon>
        <taxon>eudicotyledons</taxon>
        <taxon>Gunneridae</taxon>
        <taxon>Pentapetalae</taxon>
        <taxon>rosids</taxon>
        <taxon>fabids</taxon>
        <taxon>Malpighiales</taxon>
        <taxon>Rhizophoraceae</taxon>
        <taxon>Rhizophora</taxon>
    </lineage>
</organism>
<accession>A0A2P2NU65</accession>
<dbReference type="EMBL" id="GGEC01065479">
    <property type="protein sequence ID" value="MBX45963.1"/>
    <property type="molecule type" value="Transcribed_RNA"/>
</dbReference>
<proteinExistence type="predicted"/>
<reference evidence="1" key="1">
    <citation type="submission" date="2018-02" db="EMBL/GenBank/DDBJ databases">
        <title>Rhizophora mucronata_Transcriptome.</title>
        <authorList>
            <person name="Meera S.P."/>
            <person name="Sreeshan A."/>
            <person name="Augustine A."/>
        </authorList>
    </citation>
    <scope>NUCLEOTIDE SEQUENCE</scope>
    <source>
        <tissue evidence="1">Leaf</tissue>
    </source>
</reference>
<sequence length="17" mass="1899">MTLSELILTIFSNDKCA</sequence>